<keyword evidence="1" id="KW-1133">Transmembrane helix</keyword>
<protein>
    <recommendedName>
        <fullName evidence="4">DUF2335 domain-containing protein</fullName>
    </recommendedName>
</protein>
<evidence type="ECO:0000256" key="1">
    <source>
        <dbReference type="SAM" id="Phobius"/>
    </source>
</evidence>
<gene>
    <name evidence="2" type="ORF">BIW12_09215</name>
</gene>
<evidence type="ECO:0000313" key="3">
    <source>
        <dbReference type="Proteomes" id="UP000178198"/>
    </source>
</evidence>
<evidence type="ECO:0008006" key="4">
    <source>
        <dbReference type="Google" id="ProtNLM"/>
    </source>
</evidence>
<dbReference type="AlphaFoldDB" id="A0A1D9PBW0"/>
<dbReference type="KEGG" id="fcm:BIW12_09215"/>
<dbReference type="InterPro" id="IPR019284">
    <property type="entry name" value="RP532"/>
</dbReference>
<reference evidence="2 3" key="1">
    <citation type="submission" date="2016-10" db="EMBL/GenBank/DDBJ databases">
        <title>Complete Genome Sequence of Flavobacterium sp. PK15.</title>
        <authorList>
            <person name="Ekwe A."/>
            <person name="Kim S.B."/>
        </authorList>
    </citation>
    <scope>NUCLEOTIDE SEQUENCE [LARGE SCALE GENOMIC DNA]</scope>
    <source>
        <strain evidence="2 3">PK15</strain>
    </source>
</reference>
<keyword evidence="1" id="KW-0472">Membrane</keyword>
<dbReference type="EMBL" id="CP017774">
    <property type="protein sequence ID" value="AOZ99605.1"/>
    <property type="molecule type" value="Genomic_DNA"/>
</dbReference>
<dbReference type="OrthoDB" id="1371234at2"/>
<dbReference type="Proteomes" id="UP000178198">
    <property type="component" value="Chromosome"/>
</dbReference>
<dbReference type="RefSeq" id="WP_071184854.1">
    <property type="nucleotide sequence ID" value="NZ_CP017774.1"/>
</dbReference>
<dbReference type="STRING" id="1306519.BIW12_09215"/>
<dbReference type="Pfam" id="PF10097">
    <property type="entry name" value="DUF2335"/>
    <property type="match status" value="1"/>
</dbReference>
<keyword evidence="3" id="KW-1185">Reference proteome</keyword>
<name>A0A1D9PBW0_9FLAO</name>
<organism evidence="2 3">
    <name type="scientific">Flavobacterium commune</name>
    <dbReference type="NCBI Taxonomy" id="1306519"/>
    <lineage>
        <taxon>Bacteria</taxon>
        <taxon>Pseudomonadati</taxon>
        <taxon>Bacteroidota</taxon>
        <taxon>Flavobacteriia</taxon>
        <taxon>Flavobacteriales</taxon>
        <taxon>Flavobacteriaceae</taxon>
        <taxon>Flavobacterium</taxon>
    </lineage>
</organism>
<evidence type="ECO:0000313" key="2">
    <source>
        <dbReference type="EMBL" id="AOZ99605.1"/>
    </source>
</evidence>
<keyword evidence="1" id="KW-0812">Transmembrane</keyword>
<feature type="transmembrane region" description="Helical" evidence="1">
    <location>
        <begin position="136"/>
        <end position="155"/>
    </location>
</feature>
<sequence>MSTKKNKPTKQEVKTNVSSDLIHVQHELEEINPTVFKGIPVEQKEEIVKTIVSFKHHSGPLPDPETLTQYNQIITDGANRIMLMAEKQQNHRIELEKQAVTSQLSQSKKGQIFGFIITLLIVGCGTYLAVNGHEKTGIVLIGTTLVALAGIFVLGKFKKEKST</sequence>
<proteinExistence type="predicted"/>
<feature type="transmembrane region" description="Helical" evidence="1">
    <location>
        <begin position="112"/>
        <end position="130"/>
    </location>
</feature>
<accession>A0A1D9PBW0</accession>